<evidence type="ECO:0000313" key="1">
    <source>
        <dbReference type="EMBL" id="KSU86988.1"/>
    </source>
</evidence>
<dbReference type="Proteomes" id="UP000053681">
    <property type="component" value="Unassembled WGS sequence"/>
</dbReference>
<dbReference type="EMBL" id="LNQP01000057">
    <property type="protein sequence ID" value="KSU86988.1"/>
    <property type="molecule type" value="Genomic_DNA"/>
</dbReference>
<reference evidence="1 2" key="1">
    <citation type="submission" date="2015-11" db="EMBL/GenBank/DDBJ databases">
        <title>Bacillus caseinolyticus sp nov.</title>
        <authorList>
            <person name="Dastager S.G."/>
            <person name="Mawlankar R."/>
        </authorList>
    </citation>
    <scope>NUCLEOTIDE SEQUENCE [LARGE SCALE GENOMIC DNA]</scope>
    <source>
        <strain evidence="1 2">SGD-V-76</strain>
    </source>
</reference>
<evidence type="ECO:0000313" key="2">
    <source>
        <dbReference type="Proteomes" id="UP000053681"/>
    </source>
</evidence>
<accession>A0A0V8JJ48</accession>
<sequence length="60" mass="7500">MLLIPQEVEMKWHQRYRKYYEEKGYIFTNYRETFKVDVNDLPENCNKYIGFKSIVWTQKS</sequence>
<name>A0A0V8JJ48_9BACI</name>
<gene>
    <name evidence="1" type="ORF">AS180_15450</name>
</gene>
<dbReference type="AlphaFoldDB" id="A0A0V8JJ48"/>
<protein>
    <submittedName>
        <fullName evidence="1">Uncharacterized protein</fullName>
    </submittedName>
</protein>
<keyword evidence="2" id="KW-1185">Reference proteome</keyword>
<organism evidence="1 2">
    <name type="scientific">Priestia veravalensis</name>
    <dbReference type="NCBI Taxonomy" id="1414648"/>
    <lineage>
        <taxon>Bacteria</taxon>
        <taxon>Bacillati</taxon>
        <taxon>Bacillota</taxon>
        <taxon>Bacilli</taxon>
        <taxon>Bacillales</taxon>
        <taxon>Bacillaceae</taxon>
        <taxon>Priestia</taxon>
    </lineage>
</organism>
<proteinExistence type="predicted"/>
<comment type="caution">
    <text evidence="1">The sequence shown here is derived from an EMBL/GenBank/DDBJ whole genome shotgun (WGS) entry which is preliminary data.</text>
</comment>